<evidence type="ECO:0000313" key="2">
    <source>
        <dbReference type="EMBL" id="CAA7266696.1"/>
    </source>
</evidence>
<feature type="region of interest" description="Disordered" evidence="1">
    <location>
        <begin position="54"/>
        <end position="76"/>
    </location>
</feature>
<evidence type="ECO:0000313" key="3">
    <source>
        <dbReference type="Proteomes" id="UP000467700"/>
    </source>
</evidence>
<accession>A0A8S0WVE8</accession>
<gene>
    <name evidence="2" type="ORF">AAE3_LOCUS8917</name>
</gene>
<organism evidence="2 3">
    <name type="scientific">Cyclocybe aegerita</name>
    <name type="common">Black poplar mushroom</name>
    <name type="synonym">Agrocybe aegerita</name>
    <dbReference type="NCBI Taxonomy" id="1973307"/>
    <lineage>
        <taxon>Eukaryota</taxon>
        <taxon>Fungi</taxon>
        <taxon>Dikarya</taxon>
        <taxon>Basidiomycota</taxon>
        <taxon>Agaricomycotina</taxon>
        <taxon>Agaricomycetes</taxon>
        <taxon>Agaricomycetidae</taxon>
        <taxon>Agaricales</taxon>
        <taxon>Agaricineae</taxon>
        <taxon>Bolbitiaceae</taxon>
        <taxon>Cyclocybe</taxon>
    </lineage>
</organism>
<dbReference type="SUPFAM" id="SSF50494">
    <property type="entry name" value="Trypsin-like serine proteases"/>
    <property type="match status" value="1"/>
</dbReference>
<dbReference type="AlphaFoldDB" id="A0A8S0WVE8"/>
<protein>
    <submittedName>
        <fullName evidence="2">Uncharacterized protein</fullName>
    </submittedName>
</protein>
<reference evidence="2 3" key="1">
    <citation type="submission" date="2020-01" db="EMBL/GenBank/DDBJ databases">
        <authorList>
            <person name="Gupta K D."/>
        </authorList>
    </citation>
    <scope>NUCLEOTIDE SEQUENCE [LARGE SCALE GENOMIC DNA]</scope>
</reference>
<dbReference type="EMBL" id="CACVBS010000056">
    <property type="protein sequence ID" value="CAA7266696.1"/>
    <property type="molecule type" value="Genomic_DNA"/>
</dbReference>
<dbReference type="OrthoDB" id="5424209at2759"/>
<evidence type="ECO:0000256" key="1">
    <source>
        <dbReference type="SAM" id="MobiDB-lite"/>
    </source>
</evidence>
<comment type="caution">
    <text evidence="2">The sequence shown here is derived from an EMBL/GenBank/DDBJ whole genome shotgun (WGS) entry which is preliminary data.</text>
</comment>
<feature type="compositionally biased region" description="Acidic residues" evidence="1">
    <location>
        <begin position="55"/>
        <end position="73"/>
    </location>
</feature>
<keyword evidence="3" id="KW-1185">Reference proteome</keyword>
<dbReference type="Proteomes" id="UP000467700">
    <property type="component" value="Unassembled WGS sequence"/>
</dbReference>
<sequence>MRLVAVPDDHEFGNDGLWERVRAKVVELLDDKKIKIACVDFVRFTWLEKKKDGEVEVDEDEGEDDGGEEDFDYDSVPPIKPIEDGDRHYSNPTIWVGVVPNTLTADTAFDATKGIRSFLNGLNVTDIDIAYRETVPKSSVSRALFAPVGIVDHRKDFIDPVSVALSLPIAGLKTTMQGTMGPFFHVDNTLYAITVRHNLFLADGGNDEFKFSTAAPNIHVVLMGNPAFTNYLASIQAEIETLIDSVDAIEKKIKTHTSNMQHGIGLPQPQIDLNTHVAERDRLRGKINALQDFFAVIKRRWGKITRRVIGHVVWAPSIGVGVPPHQYTRDLCVVQLYKENFYNLLGNVLNLGPEYTSTKLKSLFYERDDVKSTFKYPTDGLLPLLTSQQISNPDNKNVTGDPIRRAIKRGFTTKTTVGTISRYMSFARKYFPTGNLESIELPILPHENETGTFSKGGDSGSTIVSPKGEYISLLTSGTNKGTDGSDITYSTPFEWAWELVCKQFPGANLYWDDIEAFLAA</sequence>
<proteinExistence type="predicted"/>
<dbReference type="InterPro" id="IPR009003">
    <property type="entry name" value="Peptidase_S1_PA"/>
</dbReference>
<name>A0A8S0WVE8_CYCAE</name>